<dbReference type="GO" id="GO:0016757">
    <property type="term" value="F:glycosyltransferase activity"/>
    <property type="evidence" value="ECO:0007669"/>
    <property type="project" value="UniProtKB-KW"/>
</dbReference>
<sequence>MKRANLSILAITLGSGGAEKVISLLLKKLVLDYNVTLILMYNNIHFTIPEGVNTIVLCPTSSRERPFYIRFFDSISFIFRYNRIIREEGISYAVSFLALPNLMNGVISKLNPSVKTYISERGFPSKNTTHKISFYISKFFYPLLYNKCYKLFSNSIHINKDLKDNFNIKIPMEVIYNPIEIPEKIIVPESLKLSASGLKIITVGSLNENKNHIIILKAIASLGEKYSLTIAGTGNLQATLKENSAQLGLNGNVNFTGLLKDVNSYLLQANCFVLSSFNEGFPNALLEAMSIGLPCISTNCLSGPLEILNDNIEIEIPKSEFYKAEFGILINSDDEIGLAKALKYLNTNPTERVRYSKKSLERAKRYNIDNIYNEFREFIQN</sequence>
<dbReference type="Gene3D" id="3.40.50.2000">
    <property type="entry name" value="Glycogen Phosphorylase B"/>
    <property type="match status" value="2"/>
</dbReference>
<dbReference type="Proteomes" id="UP001597532">
    <property type="component" value="Unassembled WGS sequence"/>
</dbReference>
<dbReference type="RefSeq" id="WP_251806733.1">
    <property type="nucleotide sequence ID" value="NZ_CP166679.1"/>
</dbReference>
<evidence type="ECO:0000259" key="1">
    <source>
        <dbReference type="Pfam" id="PF00534"/>
    </source>
</evidence>
<dbReference type="CDD" id="cd03811">
    <property type="entry name" value="GT4_GT28_WabH-like"/>
    <property type="match status" value="1"/>
</dbReference>
<dbReference type="SUPFAM" id="SSF53756">
    <property type="entry name" value="UDP-Glycosyltransferase/glycogen phosphorylase"/>
    <property type="match status" value="1"/>
</dbReference>
<protein>
    <submittedName>
        <fullName evidence="2">Glycosyltransferase</fullName>
        <ecNumber evidence="2">2.4.-.-</ecNumber>
    </submittedName>
</protein>
<keyword evidence="3" id="KW-1185">Reference proteome</keyword>
<dbReference type="EMBL" id="JBHUOK010000030">
    <property type="protein sequence ID" value="MFD2790562.1"/>
    <property type="molecule type" value="Genomic_DNA"/>
</dbReference>
<keyword evidence="2" id="KW-0808">Transferase</keyword>
<comment type="caution">
    <text evidence="2">The sequence shown here is derived from an EMBL/GenBank/DDBJ whole genome shotgun (WGS) entry which is preliminary data.</text>
</comment>
<name>A0ABW5VFW6_9FLAO</name>
<organism evidence="2 3">
    <name type="scientific">Arenibacter antarcticus</name>
    <dbReference type="NCBI Taxonomy" id="2040469"/>
    <lineage>
        <taxon>Bacteria</taxon>
        <taxon>Pseudomonadati</taxon>
        <taxon>Bacteroidota</taxon>
        <taxon>Flavobacteriia</taxon>
        <taxon>Flavobacteriales</taxon>
        <taxon>Flavobacteriaceae</taxon>
        <taxon>Arenibacter</taxon>
    </lineage>
</organism>
<dbReference type="EC" id="2.4.-.-" evidence="2"/>
<dbReference type="InterPro" id="IPR001296">
    <property type="entry name" value="Glyco_trans_1"/>
</dbReference>
<dbReference type="PANTHER" id="PTHR12526:SF630">
    <property type="entry name" value="GLYCOSYLTRANSFERASE"/>
    <property type="match status" value="1"/>
</dbReference>
<feature type="domain" description="Glycosyl transferase family 1" evidence="1">
    <location>
        <begin position="197"/>
        <end position="359"/>
    </location>
</feature>
<gene>
    <name evidence="2" type="ORF">ACFS1K_12385</name>
</gene>
<accession>A0ABW5VFW6</accession>
<dbReference type="PANTHER" id="PTHR12526">
    <property type="entry name" value="GLYCOSYLTRANSFERASE"/>
    <property type="match status" value="1"/>
</dbReference>
<evidence type="ECO:0000313" key="2">
    <source>
        <dbReference type="EMBL" id="MFD2790562.1"/>
    </source>
</evidence>
<proteinExistence type="predicted"/>
<evidence type="ECO:0000313" key="3">
    <source>
        <dbReference type="Proteomes" id="UP001597532"/>
    </source>
</evidence>
<keyword evidence="2" id="KW-0328">Glycosyltransferase</keyword>
<dbReference type="Pfam" id="PF00534">
    <property type="entry name" value="Glycos_transf_1"/>
    <property type="match status" value="1"/>
</dbReference>
<reference evidence="3" key="1">
    <citation type="journal article" date="2019" name="Int. J. Syst. Evol. Microbiol.">
        <title>The Global Catalogue of Microorganisms (GCM) 10K type strain sequencing project: providing services to taxonomists for standard genome sequencing and annotation.</title>
        <authorList>
            <consortium name="The Broad Institute Genomics Platform"/>
            <consortium name="The Broad Institute Genome Sequencing Center for Infectious Disease"/>
            <person name="Wu L."/>
            <person name="Ma J."/>
        </authorList>
    </citation>
    <scope>NUCLEOTIDE SEQUENCE [LARGE SCALE GENOMIC DNA]</scope>
    <source>
        <strain evidence="3">KCTC 52924</strain>
    </source>
</reference>